<reference evidence="7 9" key="1">
    <citation type="submission" date="2007-08" db="EMBL/GenBank/DDBJ databases">
        <title>Draft genome sequence of Clostridium leptum (DSM 753).</title>
        <authorList>
            <person name="Sudarsanam P."/>
            <person name="Ley R."/>
            <person name="Guruge J."/>
            <person name="Turnbaugh P.J."/>
            <person name="Mahowald M."/>
            <person name="Liep D."/>
            <person name="Gordon J."/>
        </authorList>
    </citation>
    <scope>NUCLEOTIDE SEQUENCE [LARGE SCALE GENOMIC DNA]</scope>
    <source>
        <strain evidence="7 9">DSM 753</strain>
    </source>
</reference>
<comment type="caution">
    <text evidence="7">The sequence shown here is derived from an EMBL/GenBank/DDBJ whole genome shotgun (WGS) entry which is preliminary data.</text>
</comment>
<evidence type="ECO:0000259" key="6">
    <source>
        <dbReference type="Pfam" id="PF00294"/>
    </source>
</evidence>
<evidence type="ECO:0000313" key="8">
    <source>
        <dbReference type="EMBL" id="PEQ23332.1"/>
    </source>
</evidence>
<dbReference type="SUPFAM" id="SSF53613">
    <property type="entry name" value="Ribokinase-like"/>
    <property type="match status" value="1"/>
</dbReference>
<dbReference type="GO" id="GO:0005524">
    <property type="term" value="F:ATP binding"/>
    <property type="evidence" value="ECO:0007669"/>
    <property type="project" value="UniProtKB-KW"/>
</dbReference>
<evidence type="ECO:0000313" key="10">
    <source>
        <dbReference type="Proteomes" id="UP000220611"/>
    </source>
</evidence>
<keyword evidence="10" id="KW-1185">Reference proteome</keyword>
<evidence type="ECO:0000256" key="5">
    <source>
        <dbReference type="ARBA" id="ARBA00022840"/>
    </source>
</evidence>
<dbReference type="OrthoDB" id="9813569at2"/>
<accession>A7VPV7</accession>
<keyword evidence="2" id="KW-0808">Transferase</keyword>
<protein>
    <submittedName>
        <fullName evidence="7">Kinase, PfkB family</fullName>
    </submittedName>
    <submittedName>
        <fullName evidence="8">Sugar kinase</fullName>
    </submittedName>
</protein>
<evidence type="ECO:0000256" key="3">
    <source>
        <dbReference type="ARBA" id="ARBA00022741"/>
    </source>
</evidence>
<proteinExistence type="inferred from homology"/>
<dbReference type="InterPro" id="IPR002173">
    <property type="entry name" value="Carboh/pur_kinase_PfkB_CS"/>
</dbReference>
<dbReference type="PROSITE" id="PS00584">
    <property type="entry name" value="PFKB_KINASES_2"/>
    <property type="match status" value="1"/>
</dbReference>
<evidence type="ECO:0000256" key="1">
    <source>
        <dbReference type="ARBA" id="ARBA00010688"/>
    </source>
</evidence>
<dbReference type="HOGENOM" id="CLU_027634_6_0_9"/>
<evidence type="ECO:0000313" key="9">
    <source>
        <dbReference type="Proteomes" id="UP000003490"/>
    </source>
</evidence>
<name>A7VPV7_9FIRM</name>
<dbReference type="InterPro" id="IPR011611">
    <property type="entry name" value="PfkB_dom"/>
</dbReference>
<dbReference type="PANTHER" id="PTHR43085:SF1">
    <property type="entry name" value="PSEUDOURIDINE KINASE-RELATED"/>
    <property type="match status" value="1"/>
</dbReference>
<evidence type="ECO:0000256" key="4">
    <source>
        <dbReference type="ARBA" id="ARBA00022777"/>
    </source>
</evidence>
<reference evidence="7 9" key="2">
    <citation type="submission" date="2007-08" db="EMBL/GenBank/DDBJ databases">
        <authorList>
            <person name="Fulton L."/>
            <person name="Clifton S."/>
            <person name="Fulton B."/>
            <person name="Xu J."/>
            <person name="Minx P."/>
            <person name="Pepin K.H."/>
            <person name="Johnson M."/>
            <person name="Thiruvilangam P."/>
            <person name="Bhonagiri V."/>
            <person name="Nash W.E."/>
            <person name="Wang C."/>
            <person name="Mardis E.R."/>
            <person name="Wilson R.K."/>
        </authorList>
    </citation>
    <scope>NUCLEOTIDE SEQUENCE [LARGE SCALE GENOMIC DNA]</scope>
    <source>
        <strain evidence="7 9">DSM 753</strain>
    </source>
</reference>
<feature type="domain" description="Carbohydrate kinase PfkB" evidence="6">
    <location>
        <begin position="1"/>
        <end position="298"/>
    </location>
</feature>
<gene>
    <name evidence="8" type="ORF">CH238_14380</name>
    <name evidence="7" type="ORF">CLOLEP_00584</name>
</gene>
<dbReference type="Proteomes" id="UP000220611">
    <property type="component" value="Unassembled WGS sequence"/>
</dbReference>
<keyword evidence="3" id="KW-0547">Nucleotide-binding</keyword>
<dbReference type="AlphaFoldDB" id="A7VPV7"/>
<keyword evidence="4 7" id="KW-0418">Kinase</keyword>
<reference evidence="8 10" key="3">
    <citation type="submission" date="2017-07" db="EMBL/GenBank/DDBJ databases">
        <title>Prevalence of linear plasmids in Cutibacterium (Propionibacterium) acnes isolates obtained from prostatic tissue.</title>
        <authorList>
            <person name="Davidsson S."/>
            <person name="Carlsson J."/>
            <person name="Molling P."/>
            <person name="Andren O."/>
            <person name="Andersson S.-O."/>
            <person name="Brzuszkiewicz E."/>
            <person name="Poehlein A."/>
            <person name="Al-Zeer M."/>
            <person name="Brinkmann V."/>
            <person name="Scavenius C."/>
            <person name="Nazipi S."/>
            <person name="Soderquist B."/>
            <person name="Bruggemann H."/>
        </authorList>
    </citation>
    <scope>NUCLEOTIDE SEQUENCE [LARGE SCALE GENOMIC DNA]</scope>
    <source>
        <strain evidence="8 10">DSM 753</strain>
    </source>
</reference>
<dbReference type="EMBL" id="ABCB02000014">
    <property type="protein sequence ID" value="EDO62462.1"/>
    <property type="molecule type" value="Genomic_DNA"/>
</dbReference>
<dbReference type="CDD" id="cd01166">
    <property type="entry name" value="KdgK"/>
    <property type="match status" value="1"/>
</dbReference>
<dbReference type="Gene3D" id="3.40.1190.20">
    <property type="match status" value="1"/>
</dbReference>
<dbReference type="eggNOG" id="COG0524">
    <property type="taxonomic scope" value="Bacteria"/>
</dbReference>
<comment type="similarity">
    <text evidence="1">Belongs to the carbohydrate kinase PfkB family.</text>
</comment>
<sequence>MARVITIGETMAALTPGSSGALRYVTDYRIRIAGAESNVAVGLSKLGIETAWISRVGEDELGYFVRNQIRSEGVDCREVIFDPEHRTGLMLKETGALETKVFYYRENSAASHLSPKDLKEEMLQQAELLYLTGITPVLSESCERTVREAIRLGKKHGLLISFDPNVRKKLWKERDYGPLLARLALESDIVLLGLSEAEILFGETEPDAIFDLLFREGGVRYAAIKNGAEGAWAADRSRRIAVKPYPCRSVDPIGAGDGFNAGFLAGILLGRELDTAGKMGAICGALATQTTGDVEGYPDRKQMENALSQTEEIYR</sequence>
<dbReference type="Pfam" id="PF00294">
    <property type="entry name" value="PfkB"/>
    <property type="match status" value="1"/>
</dbReference>
<dbReference type="InterPro" id="IPR050306">
    <property type="entry name" value="PfkB_Carbo_kinase"/>
</dbReference>
<dbReference type="InterPro" id="IPR029056">
    <property type="entry name" value="Ribokinase-like"/>
</dbReference>
<evidence type="ECO:0000256" key="2">
    <source>
        <dbReference type="ARBA" id="ARBA00022679"/>
    </source>
</evidence>
<dbReference type="Proteomes" id="UP000003490">
    <property type="component" value="Unassembled WGS sequence"/>
</dbReference>
<organism evidence="7 9">
    <name type="scientific">[Clostridium] leptum DSM 753</name>
    <dbReference type="NCBI Taxonomy" id="428125"/>
    <lineage>
        <taxon>Bacteria</taxon>
        <taxon>Bacillati</taxon>
        <taxon>Bacillota</taxon>
        <taxon>Clostridia</taxon>
        <taxon>Eubacteriales</taxon>
        <taxon>Oscillospiraceae</taxon>
        <taxon>Oscillospiraceae incertae sedis</taxon>
    </lineage>
</organism>
<dbReference type="EMBL" id="NOXF01000019">
    <property type="protein sequence ID" value="PEQ23332.1"/>
    <property type="molecule type" value="Genomic_DNA"/>
</dbReference>
<evidence type="ECO:0000313" key="7">
    <source>
        <dbReference type="EMBL" id="EDO62462.1"/>
    </source>
</evidence>
<keyword evidence="5" id="KW-0067">ATP-binding</keyword>
<dbReference type="PANTHER" id="PTHR43085">
    <property type="entry name" value="HEXOKINASE FAMILY MEMBER"/>
    <property type="match status" value="1"/>
</dbReference>
<dbReference type="GO" id="GO:0016301">
    <property type="term" value="F:kinase activity"/>
    <property type="evidence" value="ECO:0007669"/>
    <property type="project" value="UniProtKB-KW"/>
</dbReference>